<evidence type="ECO:0000256" key="5">
    <source>
        <dbReference type="PROSITE-ProRule" id="PRU00042"/>
    </source>
</evidence>
<evidence type="ECO:0000256" key="2">
    <source>
        <dbReference type="ARBA" id="ARBA00022737"/>
    </source>
</evidence>
<accession>A0A4R0R187</accession>
<evidence type="ECO:0000259" key="7">
    <source>
        <dbReference type="PROSITE" id="PS50157"/>
    </source>
</evidence>
<dbReference type="PROSITE" id="PS50157">
    <property type="entry name" value="ZINC_FINGER_C2H2_2"/>
    <property type="match status" value="2"/>
</dbReference>
<feature type="domain" description="C2H2-type" evidence="7">
    <location>
        <begin position="23"/>
        <end position="50"/>
    </location>
</feature>
<dbReference type="PANTHER" id="PTHR19818:SF159">
    <property type="entry name" value="C2H2-TYPE DOMAIN-CONTAINING PROTEIN"/>
    <property type="match status" value="1"/>
</dbReference>
<name>A0A4R0R187_9APHY</name>
<keyword evidence="9" id="KW-1185">Reference proteome</keyword>
<dbReference type="Proteomes" id="UP000292702">
    <property type="component" value="Unassembled WGS sequence"/>
</dbReference>
<dbReference type="FunFam" id="3.30.160.60:FF:000446">
    <property type="entry name" value="Zinc finger protein"/>
    <property type="match status" value="1"/>
</dbReference>
<dbReference type="SUPFAM" id="SSF57667">
    <property type="entry name" value="beta-beta-alpha zinc fingers"/>
    <property type="match status" value="2"/>
</dbReference>
<organism evidence="8 9">
    <name type="scientific">Steccherinum ochraceum</name>
    <dbReference type="NCBI Taxonomy" id="92696"/>
    <lineage>
        <taxon>Eukaryota</taxon>
        <taxon>Fungi</taxon>
        <taxon>Dikarya</taxon>
        <taxon>Basidiomycota</taxon>
        <taxon>Agaricomycotina</taxon>
        <taxon>Agaricomycetes</taxon>
        <taxon>Polyporales</taxon>
        <taxon>Steccherinaceae</taxon>
        <taxon>Steccherinum</taxon>
    </lineage>
</organism>
<proteinExistence type="predicted"/>
<dbReference type="PANTHER" id="PTHR19818">
    <property type="entry name" value="ZINC FINGER PROTEIN ZIC AND GLI"/>
    <property type="match status" value="1"/>
</dbReference>
<gene>
    <name evidence="8" type="ORF">EIP91_009766</name>
</gene>
<dbReference type="GO" id="GO:0045944">
    <property type="term" value="P:positive regulation of transcription by RNA polymerase II"/>
    <property type="evidence" value="ECO:0007669"/>
    <property type="project" value="UniProtKB-ARBA"/>
</dbReference>
<dbReference type="Gene3D" id="3.30.160.60">
    <property type="entry name" value="Classic Zinc Finger"/>
    <property type="match status" value="2"/>
</dbReference>
<keyword evidence="1" id="KW-0479">Metal-binding</keyword>
<dbReference type="GO" id="GO:0008270">
    <property type="term" value="F:zinc ion binding"/>
    <property type="evidence" value="ECO:0007669"/>
    <property type="project" value="UniProtKB-KW"/>
</dbReference>
<dbReference type="InterPro" id="IPR036236">
    <property type="entry name" value="Znf_C2H2_sf"/>
</dbReference>
<evidence type="ECO:0000256" key="3">
    <source>
        <dbReference type="ARBA" id="ARBA00022771"/>
    </source>
</evidence>
<dbReference type="SMART" id="SM00355">
    <property type="entry name" value="ZnF_C2H2"/>
    <property type="match status" value="3"/>
</dbReference>
<dbReference type="EMBL" id="RWJN01000568">
    <property type="protein sequence ID" value="TCD60620.1"/>
    <property type="molecule type" value="Genomic_DNA"/>
</dbReference>
<keyword evidence="4" id="KW-0862">Zinc</keyword>
<evidence type="ECO:0000313" key="8">
    <source>
        <dbReference type="EMBL" id="TCD60620.1"/>
    </source>
</evidence>
<dbReference type="GO" id="GO:0000978">
    <property type="term" value="F:RNA polymerase II cis-regulatory region sequence-specific DNA binding"/>
    <property type="evidence" value="ECO:0007669"/>
    <property type="project" value="TreeGrafter"/>
</dbReference>
<sequence length="383" mass="41339">MSYQPQTTTFATEITQTEQPQKVSCPQCGKQLARQYDLTRHMKIHASNKEELMFQCPIEGCNHATLQKGNLATHMRRHSGWKNQICREEGCDFASCDPAALTRHRKTVHGHIPLRRAARDKAVPTRSSTTRYQPYRRVIQTKELKPELLLKQGLITKDMLPVAPTPTTSESGSTSSPEASAAWAPTPLTSFGSPVPSDYTVSSLSASAPSTPEPSSTPTYTAALDNTTLNGIFGLTAAPISFPEFDSAPVQSISQSQCAADGWNLDAFSSMLTSMGVPEFTESLPIPAPVASSSTSTFLPNPIFSAPEMGMPTLHPASWSPKLEAGSAWNDMSLFPPSPPSSDFSNSPSPEPIPTTFAPGSEMLYAFVDADVNAYSMGFPAYV</sequence>
<feature type="compositionally biased region" description="Low complexity" evidence="6">
    <location>
        <begin position="165"/>
        <end position="182"/>
    </location>
</feature>
<evidence type="ECO:0000313" key="9">
    <source>
        <dbReference type="Proteomes" id="UP000292702"/>
    </source>
</evidence>
<dbReference type="GO" id="GO:0000981">
    <property type="term" value="F:DNA-binding transcription factor activity, RNA polymerase II-specific"/>
    <property type="evidence" value="ECO:0007669"/>
    <property type="project" value="TreeGrafter"/>
</dbReference>
<comment type="caution">
    <text evidence="8">The sequence shown here is derived from an EMBL/GenBank/DDBJ whole genome shotgun (WGS) entry which is preliminary data.</text>
</comment>
<feature type="region of interest" description="Disordered" evidence="6">
    <location>
        <begin position="160"/>
        <end position="187"/>
    </location>
</feature>
<keyword evidence="3 5" id="KW-0863">Zinc-finger</keyword>
<evidence type="ECO:0000256" key="6">
    <source>
        <dbReference type="SAM" id="MobiDB-lite"/>
    </source>
</evidence>
<dbReference type="InterPro" id="IPR050329">
    <property type="entry name" value="GLI_C2H2-zinc-finger"/>
</dbReference>
<dbReference type="STRING" id="92696.A0A4R0R187"/>
<dbReference type="InterPro" id="IPR013087">
    <property type="entry name" value="Znf_C2H2_type"/>
</dbReference>
<evidence type="ECO:0000256" key="1">
    <source>
        <dbReference type="ARBA" id="ARBA00022723"/>
    </source>
</evidence>
<dbReference type="AlphaFoldDB" id="A0A4R0R187"/>
<reference evidence="8 9" key="1">
    <citation type="submission" date="2018-11" db="EMBL/GenBank/DDBJ databases">
        <title>Genome assembly of Steccherinum ochraceum LE-BIN_3174, the white-rot fungus of the Steccherinaceae family (The Residual Polyporoid clade, Polyporales, Basidiomycota).</title>
        <authorList>
            <person name="Fedorova T.V."/>
            <person name="Glazunova O.A."/>
            <person name="Landesman E.O."/>
            <person name="Moiseenko K.V."/>
            <person name="Psurtseva N.V."/>
            <person name="Savinova O.S."/>
            <person name="Shakhova N.V."/>
            <person name="Tyazhelova T.V."/>
            <person name="Vasina D.V."/>
        </authorList>
    </citation>
    <scope>NUCLEOTIDE SEQUENCE [LARGE SCALE GENOMIC DNA]</scope>
    <source>
        <strain evidence="8 9">LE-BIN_3174</strain>
    </source>
</reference>
<dbReference type="PROSITE" id="PS00028">
    <property type="entry name" value="ZINC_FINGER_C2H2_1"/>
    <property type="match status" value="1"/>
</dbReference>
<dbReference type="GO" id="GO:0005634">
    <property type="term" value="C:nucleus"/>
    <property type="evidence" value="ECO:0007669"/>
    <property type="project" value="UniProtKB-ARBA"/>
</dbReference>
<feature type="domain" description="C2H2-type" evidence="7">
    <location>
        <begin position="54"/>
        <end position="83"/>
    </location>
</feature>
<dbReference type="Pfam" id="PF00096">
    <property type="entry name" value="zf-C2H2"/>
    <property type="match status" value="1"/>
</dbReference>
<keyword evidence="2" id="KW-0677">Repeat</keyword>
<protein>
    <recommendedName>
        <fullName evidence="7">C2H2-type domain-containing protein</fullName>
    </recommendedName>
</protein>
<evidence type="ECO:0000256" key="4">
    <source>
        <dbReference type="ARBA" id="ARBA00022833"/>
    </source>
</evidence>
<dbReference type="OrthoDB" id="2758317at2759"/>